<protein>
    <recommendedName>
        <fullName evidence="2">4-oxalocrotonate tautomerase-like domain-containing protein</fullName>
    </recommendedName>
</protein>
<evidence type="ECO:0000259" key="2">
    <source>
        <dbReference type="Pfam" id="PF01361"/>
    </source>
</evidence>
<dbReference type="Proteomes" id="UP000645462">
    <property type="component" value="Unassembled WGS sequence"/>
</dbReference>
<dbReference type="SUPFAM" id="SSF54427">
    <property type="entry name" value="NTF2-like"/>
    <property type="match status" value="1"/>
</dbReference>
<sequence>MPIVEAHILEGYSPTEKSRLTTALTDAIRFVVPAPDEAITVMLHEYPSEAYARGGQHRKPAPALPDPTQIVRAYLAAMEARDLDTAKTTLGVGFQMVFPGTRPMTELSELIDWSKGRYRFVKKTYDGFDALHSGGVAVVYARGTLYGEWMDGTPFEGIRFIDRFEIARDKIQRQDVWNDMAEVRAQ</sequence>
<dbReference type="SUPFAM" id="SSF55331">
    <property type="entry name" value="Tautomerase/MIF"/>
    <property type="match status" value="1"/>
</dbReference>
<dbReference type="EMBL" id="BMFC01000021">
    <property type="protein sequence ID" value="GGC21939.1"/>
    <property type="molecule type" value="Genomic_DNA"/>
</dbReference>
<dbReference type="InterPro" id="IPR014347">
    <property type="entry name" value="Tautomerase/MIF_sf"/>
</dbReference>
<evidence type="ECO:0000313" key="4">
    <source>
        <dbReference type="Proteomes" id="UP000645462"/>
    </source>
</evidence>
<reference evidence="4" key="1">
    <citation type="journal article" date="2019" name="Int. J. Syst. Evol. Microbiol.">
        <title>The Global Catalogue of Microorganisms (GCM) 10K type strain sequencing project: providing services to taxonomists for standard genome sequencing and annotation.</title>
        <authorList>
            <consortium name="The Broad Institute Genomics Platform"/>
            <consortium name="The Broad Institute Genome Sequencing Center for Infectious Disease"/>
            <person name="Wu L."/>
            <person name="Ma J."/>
        </authorList>
    </citation>
    <scope>NUCLEOTIDE SEQUENCE [LARGE SCALE GENOMIC DNA]</scope>
    <source>
        <strain evidence="4">CGMCC 1.12478</strain>
    </source>
</reference>
<accession>A0ABQ1LD01</accession>
<proteinExistence type="predicted"/>
<organism evidence="3 4">
    <name type="scientific">Marivita lacus</name>
    <dbReference type="NCBI Taxonomy" id="1323742"/>
    <lineage>
        <taxon>Bacteria</taxon>
        <taxon>Pseudomonadati</taxon>
        <taxon>Pseudomonadota</taxon>
        <taxon>Alphaproteobacteria</taxon>
        <taxon>Rhodobacterales</taxon>
        <taxon>Roseobacteraceae</taxon>
        <taxon>Marivita</taxon>
    </lineage>
</organism>
<keyword evidence="1" id="KW-0413">Isomerase</keyword>
<gene>
    <name evidence="3" type="ORF">GCM10011363_43210</name>
</gene>
<dbReference type="Pfam" id="PF01361">
    <property type="entry name" value="Tautomerase"/>
    <property type="match status" value="1"/>
</dbReference>
<name>A0ABQ1LD01_9RHOB</name>
<comment type="caution">
    <text evidence="3">The sequence shown here is derived from an EMBL/GenBank/DDBJ whole genome shotgun (WGS) entry which is preliminary data.</text>
</comment>
<dbReference type="Gene3D" id="3.30.429.10">
    <property type="entry name" value="Macrophage Migration Inhibitory Factor"/>
    <property type="match status" value="1"/>
</dbReference>
<dbReference type="InterPro" id="IPR032710">
    <property type="entry name" value="NTF2-like_dom_sf"/>
</dbReference>
<dbReference type="Gene3D" id="3.10.450.50">
    <property type="match status" value="1"/>
</dbReference>
<dbReference type="InterPro" id="IPR004370">
    <property type="entry name" value="4-OT-like_dom"/>
</dbReference>
<evidence type="ECO:0000256" key="1">
    <source>
        <dbReference type="ARBA" id="ARBA00023235"/>
    </source>
</evidence>
<evidence type="ECO:0000313" key="3">
    <source>
        <dbReference type="EMBL" id="GGC21939.1"/>
    </source>
</evidence>
<keyword evidence="4" id="KW-1185">Reference proteome</keyword>
<dbReference type="RefSeq" id="WP_188484181.1">
    <property type="nucleotide sequence ID" value="NZ_BMFC01000021.1"/>
</dbReference>
<feature type="domain" description="4-oxalocrotonate tautomerase-like" evidence="2">
    <location>
        <begin position="2"/>
        <end position="56"/>
    </location>
</feature>